<dbReference type="PANTHER" id="PTHR20919:SF0">
    <property type="entry name" value="HOMOSERINE O-SUCCINYLTRANSFERASE"/>
    <property type="match status" value="1"/>
</dbReference>
<dbReference type="PIRSF" id="PIRSF000450">
    <property type="entry name" value="H_ser_succinyltr"/>
    <property type="match status" value="1"/>
</dbReference>
<comment type="caution">
    <text evidence="8">Lacks conserved residue(s) required for the propagation of feature annotation.</text>
</comment>
<keyword evidence="6 8" id="KW-0012">Acyltransferase</keyword>
<feature type="site" description="Important for substrate specificity" evidence="8">
    <location>
        <position position="192"/>
    </location>
</feature>
<evidence type="ECO:0000256" key="8">
    <source>
        <dbReference type="HAMAP-Rule" id="MF_00295"/>
    </source>
</evidence>
<dbReference type="CDD" id="cd03131">
    <property type="entry name" value="GATase1_HTS"/>
    <property type="match status" value="1"/>
</dbReference>
<evidence type="ECO:0000256" key="7">
    <source>
        <dbReference type="ARBA" id="ARBA00049043"/>
    </source>
</evidence>
<evidence type="ECO:0000256" key="9">
    <source>
        <dbReference type="PIRSR" id="PIRSR000450-1"/>
    </source>
</evidence>
<dbReference type="EMBL" id="CMWB01000004">
    <property type="protein sequence ID" value="CKI90291.1"/>
    <property type="molecule type" value="Genomic_DNA"/>
</dbReference>
<comment type="subcellular location">
    <subcellularLocation>
        <location evidence="1 8">Cytoplasm</location>
    </subcellularLocation>
</comment>
<dbReference type="UniPathway" id="UPA00051">
    <property type="reaction ID" value="UER00074"/>
</dbReference>
<dbReference type="PANTHER" id="PTHR20919">
    <property type="entry name" value="HOMOSERINE O-SUCCINYLTRANSFERASE"/>
    <property type="match status" value="1"/>
</dbReference>
<dbReference type="InterPro" id="IPR005697">
    <property type="entry name" value="HST_MetA"/>
</dbReference>
<comment type="caution">
    <text evidence="11">The sequence shown here is derived from an EMBL/GenBank/DDBJ whole genome shotgun (WGS) entry which is preliminary data.</text>
</comment>
<feature type="binding site" evidence="8">
    <location>
        <position position="192"/>
    </location>
    <ligand>
        <name>substrate</name>
    </ligand>
</feature>
<dbReference type="AlphaFoldDB" id="A0A064C1Q9"/>
<dbReference type="GO" id="GO:0004414">
    <property type="term" value="F:homoserine O-acetyltransferase activity"/>
    <property type="evidence" value="ECO:0007669"/>
    <property type="project" value="UniProtKB-EC"/>
</dbReference>
<proteinExistence type="inferred from homology"/>
<keyword evidence="3 8" id="KW-0028">Amino-acid biosynthesis</keyword>
<comment type="similarity">
    <text evidence="8">Belongs to the MetA family.</text>
</comment>
<evidence type="ECO:0000256" key="1">
    <source>
        <dbReference type="ARBA" id="ARBA00004496"/>
    </source>
</evidence>
<keyword evidence="2 8" id="KW-0963">Cytoplasm</keyword>
<evidence type="ECO:0000313" key="12">
    <source>
        <dbReference type="Proteomes" id="UP000045541"/>
    </source>
</evidence>
<feature type="active site" evidence="8">
    <location>
        <position position="237"/>
    </location>
</feature>
<dbReference type="FunFam" id="3.40.50.880:FF:000004">
    <property type="entry name" value="Homoserine O-succinyltransferase"/>
    <property type="match status" value="1"/>
</dbReference>
<dbReference type="NCBIfam" id="TIGR01001">
    <property type="entry name" value="metA"/>
    <property type="match status" value="1"/>
</dbReference>
<feature type="binding site" evidence="8">
    <location>
        <position position="163"/>
    </location>
    <ligand>
        <name>substrate</name>
    </ligand>
</feature>
<dbReference type="RefSeq" id="WP_016399187.1">
    <property type="nucleotide sequence ID" value="NZ_CHOF01000007.1"/>
</dbReference>
<reference evidence="10 12" key="1">
    <citation type="submission" date="2015-03" db="EMBL/GenBank/DDBJ databases">
        <authorList>
            <consortium name="Pathogen Informatics"/>
            <person name="Murphy D."/>
        </authorList>
    </citation>
    <scope>NUCLEOTIDE SEQUENCE [LARGE SCALE GENOMIC DNA]</scope>
    <source>
        <strain evidence="10 12">0310</strain>
    </source>
</reference>
<feature type="active site" description="Acyl-thioester intermediate" evidence="8 9">
    <location>
        <position position="142"/>
    </location>
</feature>
<evidence type="ECO:0000256" key="6">
    <source>
        <dbReference type="ARBA" id="ARBA00023315"/>
    </source>
</evidence>
<keyword evidence="5 8" id="KW-0486">Methionine biosynthesis</keyword>
<dbReference type="GO" id="GO:0019281">
    <property type="term" value="P:L-methionine biosynthetic process from homoserine via O-succinyl-L-homoserine and cystathionine"/>
    <property type="evidence" value="ECO:0007669"/>
    <property type="project" value="InterPro"/>
</dbReference>
<evidence type="ECO:0000256" key="5">
    <source>
        <dbReference type="ARBA" id="ARBA00023167"/>
    </source>
</evidence>
<keyword evidence="4 8" id="KW-0808">Transferase</keyword>
<accession>A0A064C1Q9</accession>
<dbReference type="GO" id="GO:0008899">
    <property type="term" value="F:homoserine O-succinyltransferase activity"/>
    <property type="evidence" value="ECO:0007669"/>
    <property type="project" value="UniProtKB-UniRule"/>
</dbReference>
<evidence type="ECO:0000313" key="11">
    <source>
        <dbReference type="EMBL" id="TVX68995.1"/>
    </source>
</evidence>
<comment type="pathway">
    <text evidence="8">Amino-acid biosynthesis; L-methionine biosynthesis via de novo pathway; O-acetyl-L-homoserine from L-homoserine: step 1/1.</text>
</comment>
<protein>
    <recommendedName>
        <fullName evidence="8">Homoserine O-acetyltransferase</fullName>
        <shortName evidence="8">HAT</shortName>
        <ecNumber evidence="8">2.3.1.31</ecNumber>
    </recommendedName>
    <alternativeName>
        <fullName evidence="8">Homoserine transacetylase</fullName>
        <shortName evidence="8">HTA</shortName>
    </alternativeName>
</protein>
<dbReference type="EMBL" id="VMYC01000137">
    <property type="protein sequence ID" value="TVX68995.1"/>
    <property type="molecule type" value="Genomic_DNA"/>
</dbReference>
<sequence length="314" mass="36939">MPIRIDKKLPAVEILRTENIFVMDDQRAAHQDIRPLKILILNLMPQKMVTETQLLRHLANTPLQLDIDFLYMESHRSKTTRSEHMETFYKTFPEVKDEYFDGMIITGAPVEHLPFEEVDYWEEFRQMLEWSKTHVYSTLHICWGAQAGLYLRYGVEKYQMDSKLSGIYPQNTLKEGHLLFRGFDDSYVSPHSRHTEISKEEVLNKTNLEILSEGPQVGVSILASRDLREIYSFGHLEYDRDTLAKEYFRDRDAGFDPHIPENYFKDEDVNQVPCLCWSSSAALFFSNWVNHAVYQETPFDWRKIEDDASAYGYL</sequence>
<dbReference type="GO" id="GO:0005737">
    <property type="term" value="C:cytoplasm"/>
    <property type="evidence" value="ECO:0007669"/>
    <property type="project" value="UniProtKB-SubCell"/>
</dbReference>
<comment type="catalytic activity">
    <reaction evidence="7 8">
        <text>L-homoserine + acetyl-CoA = O-acetyl-L-homoserine + CoA</text>
        <dbReference type="Rhea" id="RHEA:13701"/>
        <dbReference type="ChEBI" id="CHEBI:57287"/>
        <dbReference type="ChEBI" id="CHEBI:57288"/>
        <dbReference type="ChEBI" id="CHEBI:57476"/>
        <dbReference type="ChEBI" id="CHEBI:57716"/>
        <dbReference type="EC" id="2.3.1.31"/>
    </reaction>
</comment>
<feature type="active site" description="Proton acceptor" evidence="8">
    <location>
        <position position="235"/>
    </location>
</feature>
<dbReference type="InterPro" id="IPR029062">
    <property type="entry name" value="Class_I_gatase-like"/>
</dbReference>
<dbReference type="Proteomes" id="UP000045541">
    <property type="component" value="Unassembled WGS sequence"/>
</dbReference>
<evidence type="ECO:0000313" key="13">
    <source>
        <dbReference type="Proteomes" id="UP000315060"/>
    </source>
</evidence>
<dbReference type="Pfam" id="PF04204">
    <property type="entry name" value="HTS"/>
    <property type="match status" value="1"/>
</dbReference>
<name>A0A064C1Q9_STREE</name>
<feature type="site" description="Important for acyl-CoA specificity" evidence="8">
    <location>
        <position position="111"/>
    </location>
</feature>
<evidence type="ECO:0000256" key="4">
    <source>
        <dbReference type="ARBA" id="ARBA00022679"/>
    </source>
</evidence>
<dbReference type="Gene3D" id="3.40.50.880">
    <property type="match status" value="1"/>
</dbReference>
<dbReference type="EC" id="2.3.1.31" evidence="8"/>
<dbReference type="InterPro" id="IPR033752">
    <property type="entry name" value="MetA_family"/>
</dbReference>
<reference evidence="11 13" key="2">
    <citation type="submission" date="2019-07" db="EMBL/GenBank/DDBJ databases">
        <authorList>
            <person name="Mohale T."/>
        </authorList>
    </citation>
    <scope>NUCLEOTIDE SEQUENCE [LARGE SCALE GENOMIC DNA]</scope>
    <source>
        <strain evidence="11 13">NTPn 59</strain>
    </source>
</reference>
<evidence type="ECO:0000256" key="3">
    <source>
        <dbReference type="ARBA" id="ARBA00022605"/>
    </source>
</evidence>
<dbReference type="SUPFAM" id="SSF52317">
    <property type="entry name" value="Class I glutamine amidotransferase-like"/>
    <property type="match status" value="1"/>
</dbReference>
<dbReference type="HAMAP" id="MF_00295">
    <property type="entry name" value="MetA_acyltransf"/>
    <property type="match status" value="1"/>
</dbReference>
<dbReference type="Proteomes" id="UP000315060">
    <property type="component" value="Unassembled WGS sequence"/>
</dbReference>
<organism evidence="11 13">
    <name type="scientific">Streptococcus pneumoniae</name>
    <dbReference type="NCBI Taxonomy" id="1313"/>
    <lineage>
        <taxon>Bacteria</taxon>
        <taxon>Bacillati</taxon>
        <taxon>Bacillota</taxon>
        <taxon>Bacilli</taxon>
        <taxon>Lactobacillales</taxon>
        <taxon>Streptococcaceae</taxon>
        <taxon>Streptococcus</taxon>
    </lineage>
</organism>
<comment type="function">
    <text evidence="8">Transfers an acetyl group from acetyl-CoA to L-homoserine, forming acetyl-L-homoserine.</text>
</comment>
<evidence type="ECO:0000313" key="10">
    <source>
        <dbReference type="EMBL" id="CKI90291.1"/>
    </source>
</evidence>
<feature type="binding site" evidence="8">
    <location>
        <position position="249"/>
    </location>
    <ligand>
        <name>substrate</name>
    </ligand>
</feature>
<gene>
    <name evidence="10" type="primary">metA</name>
    <name evidence="8" type="synonym">metAA</name>
    <name evidence="11" type="ORF">AZJ28_08115</name>
    <name evidence="10" type="ORF">ERS096071_00328</name>
</gene>
<evidence type="ECO:0000256" key="2">
    <source>
        <dbReference type="ARBA" id="ARBA00022490"/>
    </source>
</evidence>